<dbReference type="Pfam" id="PF06742">
    <property type="entry name" value="DUF1214"/>
    <property type="match status" value="1"/>
</dbReference>
<evidence type="ECO:0000313" key="5">
    <source>
        <dbReference type="Proteomes" id="UP000189940"/>
    </source>
</evidence>
<proteinExistence type="predicted"/>
<keyword evidence="1" id="KW-0732">Signal</keyword>
<feature type="chain" id="PRO_5012708621" description="DUF1254 domain-containing protein" evidence="1">
    <location>
        <begin position="26"/>
        <end position="475"/>
    </location>
</feature>
<dbReference type="InterPro" id="IPR037050">
    <property type="entry name" value="DUF1254_sf"/>
</dbReference>
<organism evidence="4 5">
    <name type="scientific">Nitrobacter vulgaris</name>
    <dbReference type="NCBI Taxonomy" id="29421"/>
    <lineage>
        <taxon>Bacteria</taxon>
        <taxon>Pseudomonadati</taxon>
        <taxon>Pseudomonadota</taxon>
        <taxon>Alphaproteobacteria</taxon>
        <taxon>Hyphomicrobiales</taxon>
        <taxon>Nitrobacteraceae</taxon>
        <taxon>Nitrobacter</taxon>
    </lineage>
</organism>
<dbReference type="Proteomes" id="UP000189940">
    <property type="component" value="Unassembled WGS sequence"/>
</dbReference>
<accession>A0A1V4HZT0</accession>
<evidence type="ECO:0000259" key="2">
    <source>
        <dbReference type="Pfam" id="PF06742"/>
    </source>
</evidence>
<dbReference type="Gene3D" id="2.60.120.600">
    <property type="entry name" value="Domain of unknown function DUF1214, C-terminal domain"/>
    <property type="match status" value="1"/>
</dbReference>
<dbReference type="Pfam" id="PF06863">
    <property type="entry name" value="DUF1254"/>
    <property type="match status" value="1"/>
</dbReference>
<dbReference type="InterPro" id="IPR010621">
    <property type="entry name" value="DUF1214"/>
</dbReference>
<dbReference type="STRING" id="29421.B2M20_07025"/>
<dbReference type="InterPro" id="IPR037049">
    <property type="entry name" value="DUF1214_C_sf"/>
</dbReference>
<dbReference type="PANTHER" id="PTHR36509">
    <property type="entry name" value="BLL3101 PROTEIN"/>
    <property type="match status" value="1"/>
</dbReference>
<evidence type="ECO:0000256" key="1">
    <source>
        <dbReference type="SAM" id="SignalP"/>
    </source>
</evidence>
<name>A0A1V4HZT0_NITVU</name>
<feature type="domain" description="DUF1254" evidence="3">
    <location>
        <begin position="72"/>
        <end position="202"/>
    </location>
</feature>
<keyword evidence="5" id="KW-1185">Reference proteome</keyword>
<gene>
    <name evidence="4" type="ORF">B2M20_07025</name>
</gene>
<dbReference type="SUPFAM" id="SSF160935">
    <property type="entry name" value="VPA0735-like"/>
    <property type="match status" value="1"/>
</dbReference>
<comment type="caution">
    <text evidence="4">The sequence shown here is derived from an EMBL/GenBank/DDBJ whole genome shotgun (WGS) entry which is preliminary data.</text>
</comment>
<dbReference type="InterPro" id="IPR010679">
    <property type="entry name" value="DUF1254"/>
</dbReference>
<reference evidence="4 5" key="1">
    <citation type="submission" date="2017-02" db="EMBL/GenBank/DDBJ databases">
        <title>Genome sequence of the nitrite-oxidizing bacterium Nitrobacter vulgaris strain Ab1.</title>
        <authorList>
            <person name="Mellbye B.L."/>
            <person name="Davis E.W."/>
            <person name="Spieck E."/>
            <person name="Chang J.H."/>
            <person name="Bottomley P.J."/>
            <person name="Sayavedra-Soto L.A."/>
        </authorList>
    </citation>
    <scope>NUCLEOTIDE SEQUENCE [LARGE SCALE GENOMIC DNA]</scope>
    <source>
        <strain evidence="4 5">Ab1</strain>
    </source>
</reference>
<protein>
    <recommendedName>
        <fullName evidence="6">DUF1254 domain-containing protein</fullName>
    </recommendedName>
</protein>
<sequence>MKCLSSLAAVLSGLTLMVSTLTPSAAQSISADEAHAIATEAYVYFYPLVTMDVTRKQLNNSDPKTGSIGGPPNTFDNIQAYPTADMRAVVRPNFDTLYSSAWLDLTSEPMIVSVPDTGGRYYLLPMLDMWTDVFASPGSRTTGTKAANFLVAPPGWNGSVPEGVTRINAPTPHVWIIGRTRTDGPADYASVHEVQKGYKITPLSGWGKPPVAVTQTIDPSVDVKTPPKAQVDTMAGDKFFAYAAELLKANPPHITDEPIIARMKRIGLEPGKSFDITKVDATTRKAIEDAPTQGLKLMAWKLPTLARVANHWSMNTDTMGVYGTYYLKRAIVAQAGLGANLPEDAIYPLSVGDENGKPLDGANKYTIHFAKDAVPPVDAFWSVTLYDNEGFQVANPVNRFAVSSWMPFKRDADGSLTLYIQNANPGSDHEANWLPAPKGPFNLTMRLYAPKSEALTGVWNPPTIKSVDGDIMGRR</sequence>
<dbReference type="AlphaFoldDB" id="A0A1V4HZT0"/>
<dbReference type="PANTHER" id="PTHR36509:SF2">
    <property type="entry name" value="BLL3101 PROTEIN"/>
    <property type="match status" value="1"/>
</dbReference>
<feature type="domain" description="DUF1214" evidence="2">
    <location>
        <begin position="345"/>
        <end position="451"/>
    </location>
</feature>
<dbReference type="EMBL" id="MWPQ01000031">
    <property type="protein sequence ID" value="OPH83404.1"/>
    <property type="molecule type" value="Genomic_DNA"/>
</dbReference>
<evidence type="ECO:0000259" key="3">
    <source>
        <dbReference type="Pfam" id="PF06863"/>
    </source>
</evidence>
<dbReference type="Gene3D" id="2.60.40.1610">
    <property type="entry name" value="Domain of unknown function DUF1254"/>
    <property type="match status" value="1"/>
</dbReference>
<evidence type="ECO:0008006" key="6">
    <source>
        <dbReference type="Google" id="ProtNLM"/>
    </source>
</evidence>
<dbReference type="OrthoDB" id="9777345at2"/>
<feature type="signal peptide" evidence="1">
    <location>
        <begin position="1"/>
        <end position="25"/>
    </location>
</feature>
<evidence type="ECO:0000313" key="4">
    <source>
        <dbReference type="EMBL" id="OPH83404.1"/>
    </source>
</evidence>
<dbReference type="RefSeq" id="WP_079446357.1">
    <property type="nucleotide sequence ID" value="NZ_MWPQ01000031.1"/>
</dbReference>